<evidence type="ECO:0000313" key="1">
    <source>
        <dbReference type="EMBL" id="NKE43398.1"/>
    </source>
</evidence>
<reference evidence="1 2" key="1">
    <citation type="submission" date="2020-03" db="EMBL/GenBank/DDBJ databases">
        <title>Roseomonas selenitidurans sp. nov. isolated from soil.</title>
        <authorList>
            <person name="Liu H."/>
        </authorList>
    </citation>
    <scope>NUCLEOTIDE SEQUENCE [LARGE SCALE GENOMIC DNA]</scope>
    <source>
        <strain evidence="1 2">JCM 15073</strain>
    </source>
</reference>
<protein>
    <submittedName>
        <fullName evidence="1">Uncharacterized protein</fullName>
    </submittedName>
</protein>
<proteinExistence type="predicted"/>
<name>A0ABX1ETD3_9PROT</name>
<organism evidence="1 2">
    <name type="scientific">Falsiroseomonas frigidaquae</name>
    <dbReference type="NCBI Taxonomy" id="487318"/>
    <lineage>
        <taxon>Bacteria</taxon>
        <taxon>Pseudomonadati</taxon>
        <taxon>Pseudomonadota</taxon>
        <taxon>Alphaproteobacteria</taxon>
        <taxon>Acetobacterales</taxon>
        <taxon>Roseomonadaceae</taxon>
        <taxon>Falsiroseomonas</taxon>
    </lineage>
</organism>
<dbReference type="EMBL" id="JAAVTX010000001">
    <property type="protein sequence ID" value="NKE43398.1"/>
    <property type="molecule type" value="Genomic_DNA"/>
</dbReference>
<gene>
    <name evidence="1" type="ORF">HB662_01315</name>
</gene>
<keyword evidence="2" id="KW-1185">Reference proteome</keyword>
<accession>A0ABX1ETD3</accession>
<dbReference type="RefSeq" id="WP_168046353.1">
    <property type="nucleotide sequence ID" value="NZ_JAATJR010000001.1"/>
</dbReference>
<dbReference type="Proteomes" id="UP000765160">
    <property type="component" value="Unassembled WGS sequence"/>
</dbReference>
<sequence length="142" mass="15658">MSDRRTAEIIIRTADGGVPVMAMLSRPHGRWGVHNLYRRDGPDPTRWSLTMISAGFRVPGGESLSRDQLLAVADRMDAVVDTSSVKGRLREEGMTDDIAMQLRLLWADALSAAETEAPRAPAAVISLRERRRETQETKTGTA</sequence>
<evidence type="ECO:0000313" key="2">
    <source>
        <dbReference type="Proteomes" id="UP000765160"/>
    </source>
</evidence>
<comment type="caution">
    <text evidence="1">The sequence shown here is derived from an EMBL/GenBank/DDBJ whole genome shotgun (WGS) entry which is preliminary data.</text>
</comment>